<dbReference type="PANTHER" id="PTHR30273:SF2">
    <property type="entry name" value="PROTEIN FECR"/>
    <property type="match status" value="1"/>
</dbReference>
<dbReference type="Gene3D" id="2.60.120.1440">
    <property type="match status" value="1"/>
</dbReference>
<protein>
    <submittedName>
        <fullName evidence="4">FecR domain-containing protein</fullName>
    </submittedName>
</protein>
<comment type="caution">
    <text evidence="4">The sequence shown here is derived from an EMBL/GenBank/DDBJ whole genome shotgun (WGS) entry which is preliminary data.</text>
</comment>
<evidence type="ECO:0000256" key="1">
    <source>
        <dbReference type="SAM" id="Phobius"/>
    </source>
</evidence>
<dbReference type="GO" id="GO:0016989">
    <property type="term" value="F:sigma factor antagonist activity"/>
    <property type="evidence" value="ECO:0007669"/>
    <property type="project" value="TreeGrafter"/>
</dbReference>
<name>A0AA41Y0D0_9BACT</name>
<reference evidence="4" key="1">
    <citation type="submission" date="2022-10" db="EMBL/GenBank/DDBJ databases">
        <title>Gaoshiqiia sediminis gen. nov., sp. nov., isolated from coastal sediment.</title>
        <authorList>
            <person name="Yu W.X."/>
            <person name="Mu D.S."/>
            <person name="Du J.Z."/>
            <person name="Liang Y.Q."/>
        </authorList>
    </citation>
    <scope>NUCLEOTIDE SEQUENCE</scope>
    <source>
        <strain evidence="4">A06</strain>
    </source>
</reference>
<feature type="transmembrane region" description="Helical" evidence="1">
    <location>
        <begin position="60"/>
        <end position="82"/>
    </location>
</feature>
<dbReference type="PIRSF" id="PIRSF018266">
    <property type="entry name" value="FecR"/>
    <property type="match status" value="1"/>
</dbReference>
<sequence>MNKDNKQIKQKPDAWSDFDRMTGKLSVSWDEPKEEIWQRMAPQLARPASRPTRILWMRPAFRLAVAAMLVLLMATGTFIRFYRVSVETGVGQQQLVTLPDGSIIQLNAGSSLNYYPYWWAFSRELAFNGEGYFEVEKGRRFSVVSAKGTTTVLGTSFTVFARETAYRVACLTGKVKVADASGQHEVVLEPNQKVAWQEGGFLKTEAKPAEETAWTRNQFLFTGTPIQEVFDEIERQYGVQISHSLLADFEYAGNFSRELSVEEVLNYVCKPFNLKFEKLGSKQYRVIKNE</sequence>
<gene>
    <name evidence="4" type="ORF">N2K84_00210</name>
</gene>
<keyword evidence="1" id="KW-0472">Membrane</keyword>
<dbReference type="Pfam" id="PF04773">
    <property type="entry name" value="FecR"/>
    <property type="match status" value="1"/>
</dbReference>
<evidence type="ECO:0000259" key="3">
    <source>
        <dbReference type="Pfam" id="PF16344"/>
    </source>
</evidence>
<evidence type="ECO:0000313" key="4">
    <source>
        <dbReference type="EMBL" id="MCW0481131.1"/>
    </source>
</evidence>
<keyword evidence="1" id="KW-1133">Transmembrane helix</keyword>
<feature type="domain" description="FecR protein" evidence="2">
    <location>
        <begin position="86"/>
        <end position="176"/>
    </location>
</feature>
<dbReference type="PANTHER" id="PTHR30273">
    <property type="entry name" value="PERIPLASMIC SIGNAL SENSOR AND SIGMA FACTOR ACTIVATOR FECR-RELATED"/>
    <property type="match status" value="1"/>
</dbReference>
<feature type="domain" description="Protein FecR C-terminal" evidence="3">
    <location>
        <begin position="219"/>
        <end position="278"/>
    </location>
</feature>
<dbReference type="EMBL" id="JAPAAF010000001">
    <property type="protein sequence ID" value="MCW0481131.1"/>
    <property type="molecule type" value="Genomic_DNA"/>
</dbReference>
<dbReference type="Proteomes" id="UP001163821">
    <property type="component" value="Unassembled WGS sequence"/>
</dbReference>
<keyword evidence="1" id="KW-0812">Transmembrane</keyword>
<evidence type="ECO:0000259" key="2">
    <source>
        <dbReference type="Pfam" id="PF04773"/>
    </source>
</evidence>
<accession>A0AA41Y0D0</accession>
<dbReference type="InterPro" id="IPR032508">
    <property type="entry name" value="FecR_C"/>
</dbReference>
<dbReference type="InterPro" id="IPR006860">
    <property type="entry name" value="FecR"/>
</dbReference>
<dbReference type="AlphaFoldDB" id="A0AA41Y0D0"/>
<evidence type="ECO:0000313" key="5">
    <source>
        <dbReference type="Proteomes" id="UP001163821"/>
    </source>
</evidence>
<organism evidence="4 5">
    <name type="scientific">Gaoshiqia sediminis</name>
    <dbReference type="NCBI Taxonomy" id="2986998"/>
    <lineage>
        <taxon>Bacteria</taxon>
        <taxon>Pseudomonadati</taxon>
        <taxon>Bacteroidota</taxon>
        <taxon>Bacteroidia</taxon>
        <taxon>Marinilabiliales</taxon>
        <taxon>Prolixibacteraceae</taxon>
        <taxon>Gaoshiqia</taxon>
    </lineage>
</organism>
<dbReference type="InterPro" id="IPR012373">
    <property type="entry name" value="Ferrdict_sens_TM"/>
</dbReference>
<dbReference type="Pfam" id="PF16344">
    <property type="entry name" value="FecR_C"/>
    <property type="match status" value="1"/>
</dbReference>
<keyword evidence="5" id="KW-1185">Reference proteome</keyword>
<dbReference type="Gene3D" id="3.55.50.30">
    <property type="match status" value="1"/>
</dbReference>
<dbReference type="RefSeq" id="WP_282589736.1">
    <property type="nucleotide sequence ID" value="NZ_JAPAAF010000001.1"/>
</dbReference>
<proteinExistence type="predicted"/>